<evidence type="ECO:0000259" key="4">
    <source>
        <dbReference type="Pfam" id="PF00892"/>
    </source>
</evidence>
<comment type="similarity">
    <text evidence="2">Belongs to the EamA transporter family.</text>
</comment>
<dbReference type="GO" id="GO:0016020">
    <property type="term" value="C:membrane"/>
    <property type="evidence" value="ECO:0007669"/>
    <property type="project" value="InterPro"/>
</dbReference>
<feature type="transmembrane region" description="Helical" evidence="3">
    <location>
        <begin position="149"/>
        <end position="170"/>
    </location>
</feature>
<feature type="transmembrane region" description="Helical" evidence="3">
    <location>
        <begin position="239"/>
        <end position="261"/>
    </location>
</feature>
<feature type="domain" description="EamA" evidence="4">
    <location>
        <begin position="149"/>
        <end position="282"/>
    </location>
</feature>
<feature type="domain" description="EamA" evidence="4">
    <location>
        <begin position="7"/>
        <end position="137"/>
    </location>
</feature>
<accession>A0A9C7G719</accession>
<sequence length="306" mass="32701">MKTWHYALIVLLGGSSYGILSTVVKLAYSNGFTMTQVSGSQLITGTLLLWLTVLFTKRKKLGLAQIVKLLVSGIPVGLTSVFYYQALQTLDASLAIVFLFQFVWIGTLLEWLIGRKKPTSSKIISIVILLIGTVFSSGLLTGGMTELPWIGIMWGMLSAITFSAFIYISSSVGNELPPVQKSAILSTGGLMTVMVLFPPTFLLNINELSGLVPYGFLLGLFGVVLPPVLFAIGMPRVGVGLGTILAAAELPVAVIMSAIILAEQVTIIQWVGVVVILGGIYVGNLNLSFVKTVPSMNSSTLKKKEA</sequence>
<feature type="transmembrane region" description="Helical" evidence="3">
    <location>
        <begin position="123"/>
        <end position="143"/>
    </location>
</feature>
<gene>
    <name evidence="5" type="ORF">NEOCIP111885_00614</name>
</gene>
<dbReference type="Pfam" id="PF00892">
    <property type="entry name" value="EamA"/>
    <property type="match status" value="2"/>
</dbReference>
<keyword evidence="3" id="KW-0472">Membrane</keyword>
<dbReference type="InterPro" id="IPR037185">
    <property type="entry name" value="EmrE-like"/>
</dbReference>
<evidence type="ECO:0000256" key="3">
    <source>
        <dbReference type="SAM" id="Phobius"/>
    </source>
</evidence>
<keyword evidence="6" id="KW-1185">Reference proteome</keyword>
<evidence type="ECO:0000313" key="6">
    <source>
        <dbReference type="Proteomes" id="UP000789845"/>
    </source>
</evidence>
<dbReference type="Proteomes" id="UP000789845">
    <property type="component" value="Unassembled WGS sequence"/>
</dbReference>
<dbReference type="EMBL" id="CAKJTG010000003">
    <property type="protein sequence ID" value="CAG9606926.1"/>
    <property type="molecule type" value="Genomic_DNA"/>
</dbReference>
<protein>
    <recommendedName>
        <fullName evidence="4">EamA domain-containing protein</fullName>
    </recommendedName>
</protein>
<comment type="subcellular location">
    <subcellularLocation>
        <location evidence="1">Endomembrane system</location>
        <topology evidence="1">Multi-pass membrane protein</topology>
    </subcellularLocation>
</comment>
<feature type="transmembrane region" description="Helical" evidence="3">
    <location>
        <begin position="34"/>
        <end position="55"/>
    </location>
</feature>
<feature type="transmembrane region" description="Helical" evidence="3">
    <location>
        <begin position="211"/>
        <end position="232"/>
    </location>
</feature>
<organism evidence="5 6">
    <name type="scientific">Pseudoneobacillus rhizosphaerae</name>
    <dbReference type="NCBI Taxonomy" id="2880968"/>
    <lineage>
        <taxon>Bacteria</taxon>
        <taxon>Bacillati</taxon>
        <taxon>Bacillota</taxon>
        <taxon>Bacilli</taxon>
        <taxon>Bacillales</taxon>
        <taxon>Bacillaceae</taxon>
        <taxon>Pseudoneobacillus</taxon>
    </lineage>
</organism>
<comment type="caution">
    <text evidence="5">The sequence shown here is derived from an EMBL/GenBank/DDBJ whole genome shotgun (WGS) entry which is preliminary data.</text>
</comment>
<keyword evidence="3" id="KW-1133">Transmembrane helix</keyword>
<evidence type="ECO:0000256" key="2">
    <source>
        <dbReference type="ARBA" id="ARBA00007362"/>
    </source>
</evidence>
<dbReference type="AlphaFoldDB" id="A0A9C7G719"/>
<feature type="transmembrane region" description="Helical" evidence="3">
    <location>
        <begin position="182"/>
        <end position="205"/>
    </location>
</feature>
<proteinExistence type="inferred from homology"/>
<feature type="transmembrane region" description="Helical" evidence="3">
    <location>
        <begin position="92"/>
        <end position="111"/>
    </location>
</feature>
<feature type="transmembrane region" description="Helical" evidence="3">
    <location>
        <begin position="67"/>
        <end position="86"/>
    </location>
</feature>
<dbReference type="RefSeq" id="WP_230495202.1">
    <property type="nucleotide sequence ID" value="NZ_CAKJTG010000003.1"/>
</dbReference>
<keyword evidence="3" id="KW-0812">Transmembrane</keyword>
<evidence type="ECO:0000313" key="5">
    <source>
        <dbReference type="EMBL" id="CAG9606926.1"/>
    </source>
</evidence>
<dbReference type="SUPFAM" id="SSF103481">
    <property type="entry name" value="Multidrug resistance efflux transporter EmrE"/>
    <property type="match status" value="2"/>
</dbReference>
<feature type="transmembrane region" description="Helical" evidence="3">
    <location>
        <begin position="7"/>
        <end position="28"/>
    </location>
</feature>
<evidence type="ECO:0000256" key="1">
    <source>
        <dbReference type="ARBA" id="ARBA00004127"/>
    </source>
</evidence>
<dbReference type="InterPro" id="IPR000620">
    <property type="entry name" value="EamA_dom"/>
</dbReference>
<reference evidence="5" key="1">
    <citation type="submission" date="2021-10" db="EMBL/GenBank/DDBJ databases">
        <authorList>
            <person name="Criscuolo A."/>
        </authorList>
    </citation>
    <scope>NUCLEOTIDE SEQUENCE</scope>
    <source>
        <strain evidence="5">CIP111885</strain>
    </source>
</reference>
<name>A0A9C7G719_9BACI</name>
<feature type="transmembrane region" description="Helical" evidence="3">
    <location>
        <begin position="267"/>
        <end position="287"/>
    </location>
</feature>